<comment type="caution">
    <text evidence="1">The sequence shown here is derived from an EMBL/GenBank/DDBJ whole genome shotgun (WGS) entry which is preliminary data.</text>
</comment>
<accession>A0A397VVQ2</accession>
<reference evidence="1 2" key="1">
    <citation type="submission" date="2018-06" db="EMBL/GenBank/DDBJ databases">
        <title>Comparative genomics reveals the genomic features of Rhizophagus irregularis, R. cerebriforme, R. diaphanum and Gigaspora rosea, and their symbiotic lifestyle signature.</title>
        <authorList>
            <person name="Morin E."/>
            <person name="San Clemente H."/>
            <person name="Chen E.C.H."/>
            <person name="De La Providencia I."/>
            <person name="Hainaut M."/>
            <person name="Kuo A."/>
            <person name="Kohler A."/>
            <person name="Murat C."/>
            <person name="Tang N."/>
            <person name="Roy S."/>
            <person name="Loubradou J."/>
            <person name="Henrissat B."/>
            <person name="Grigoriev I.V."/>
            <person name="Corradi N."/>
            <person name="Roux C."/>
            <person name="Martin F.M."/>
        </authorList>
    </citation>
    <scope>NUCLEOTIDE SEQUENCE [LARGE SCALE GENOMIC DNA]</scope>
    <source>
        <strain evidence="1 2">DAOM 194757</strain>
    </source>
</reference>
<protein>
    <submittedName>
        <fullName evidence="1">Uncharacterized protein</fullName>
    </submittedName>
</protein>
<evidence type="ECO:0000313" key="1">
    <source>
        <dbReference type="EMBL" id="RIB25861.1"/>
    </source>
</evidence>
<organism evidence="1 2">
    <name type="scientific">Gigaspora rosea</name>
    <dbReference type="NCBI Taxonomy" id="44941"/>
    <lineage>
        <taxon>Eukaryota</taxon>
        <taxon>Fungi</taxon>
        <taxon>Fungi incertae sedis</taxon>
        <taxon>Mucoromycota</taxon>
        <taxon>Glomeromycotina</taxon>
        <taxon>Glomeromycetes</taxon>
        <taxon>Diversisporales</taxon>
        <taxon>Gigasporaceae</taxon>
        <taxon>Gigaspora</taxon>
    </lineage>
</organism>
<evidence type="ECO:0000313" key="2">
    <source>
        <dbReference type="Proteomes" id="UP000266673"/>
    </source>
</evidence>
<dbReference type="AlphaFoldDB" id="A0A397VVQ2"/>
<gene>
    <name evidence="1" type="ORF">C2G38_2164925</name>
</gene>
<proteinExistence type="predicted"/>
<keyword evidence="2" id="KW-1185">Reference proteome</keyword>
<name>A0A397VVQ2_9GLOM</name>
<dbReference type="OrthoDB" id="2436009at2759"/>
<dbReference type="EMBL" id="QKWP01000159">
    <property type="protein sequence ID" value="RIB25861.1"/>
    <property type="molecule type" value="Genomic_DNA"/>
</dbReference>
<sequence>MMQIPLNDISSDEKSRLLANSFYEEDDFFEENNSINNTDKDDNFFERTNSLNKNFIINENTDEADSIIEEDRFSVNSEASRSLPKIESSEIFLTKTLTTKEVIHLLTPFEYTPTCEEGIVQYSMGKLCGQNQTTYCYFGDITVMKKDRTCQGIKLYKFVNSELREMQYKSVDLDSDLRLKINNEVSTNNVKNNAFASKKTHCQLIRQADNNTTDITPTWILTGNLIKTYFGTEYLANIHASLNNTYHLRYYVDKIQKELHPQGQGLLGVVYNYSCNLNNIRGYIKRLVNESYRLIETCRARRDASNGG</sequence>
<dbReference type="Proteomes" id="UP000266673">
    <property type="component" value="Unassembled WGS sequence"/>
</dbReference>